<evidence type="ECO:0000256" key="1">
    <source>
        <dbReference type="SAM" id="MobiDB-lite"/>
    </source>
</evidence>
<protein>
    <submittedName>
        <fullName evidence="2">Uncharacterized protein</fullName>
    </submittedName>
</protein>
<keyword evidence="3" id="KW-1185">Reference proteome</keyword>
<reference evidence="3" key="1">
    <citation type="journal article" date="2019" name="Int. J. Syst. Evol. Microbiol.">
        <title>The Global Catalogue of Microorganisms (GCM) 10K type strain sequencing project: providing services to taxonomists for standard genome sequencing and annotation.</title>
        <authorList>
            <consortium name="The Broad Institute Genomics Platform"/>
            <consortium name="The Broad Institute Genome Sequencing Center for Infectious Disease"/>
            <person name="Wu L."/>
            <person name="Ma J."/>
        </authorList>
    </citation>
    <scope>NUCLEOTIDE SEQUENCE [LARGE SCALE GENOMIC DNA]</scope>
    <source>
        <strain evidence="3">JCM 18303</strain>
    </source>
</reference>
<sequence length="165" mass="17260">MSLGTAVPATAVLFRTRCRCRLHGLREAIEAGAHPAALVDSINEAQAQRAAARAELDAVGPAPDLMSDAELYARLDSVSDIKAELSRANPARLQRIYADVRLELVYDPDAKAVDASIRPLGGVVPVSEGGLGNVEVAHPRKTSVHAANPSAEPYSRGATATVGSL</sequence>
<dbReference type="Proteomes" id="UP001428817">
    <property type="component" value="Unassembled WGS sequence"/>
</dbReference>
<feature type="region of interest" description="Disordered" evidence="1">
    <location>
        <begin position="144"/>
        <end position="165"/>
    </location>
</feature>
<accession>A0ABP9QHI5</accession>
<evidence type="ECO:0000313" key="3">
    <source>
        <dbReference type="Proteomes" id="UP001428817"/>
    </source>
</evidence>
<gene>
    <name evidence="2" type="ORF">GCM10023321_47050</name>
</gene>
<evidence type="ECO:0000313" key="2">
    <source>
        <dbReference type="EMBL" id="GAA5162057.1"/>
    </source>
</evidence>
<organism evidence="2 3">
    <name type="scientific">Pseudonocardia eucalypti</name>
    <dbReference type="NCBI Taxonomy" id="648755"/>
    <lineage>
        <taxon>Bacteria</taxon>
        <taxon>Bacillati</taxon>
        <taxon>Actinomycetota</taxon>
        <taxon>Actinomycetes</taxon>
        <taxon>Pseudonocardiales</taxon>
        <taxon>Pseudonocardiaceae</taxon>
        <taxon>Pseudonocardia</taxon>
    </lineage>
</organism>
<dbReference type="EMBL" id="BAABJP010000026">
    <property type="protein sequence ID" value="GAA5162057.1"/>
    <property type="molecule type" value="Genomic_DNA"/>
</dbReference>
<comment type="caution">
    <text evidence="2">The sequence shown here is derived from an EMBL/GenBank/DDBJ whole genome shotgun (WGS) entry which is preliminary data.</text>
</comment>
<name>A0ABP9QHI5_9PSEU</name>
<proteinExistence type="predicted"/>